<dbReference type="InterPro" id="IPR053147">
    <property type="entry name" value="Hsp_HslJ-like"/>
</dbReference>
<dbReference type="EMBL" id="WNWM01000002">
    <property type="protein sequence ID" value="MUI11740.1"/>
    <property type="molecule type" value="Genomic_DNA"/>
</dbReference>
<dbReference type="Gene3D" id="2.40.128.270">
    <property type="match status" value="1"/>
</dbReference>
<feature type="domain" description="DUF306" evidence="1">
    <location>
        <begin position="64"/>
        <end position="173"/>
    </location>
</feature>
<dbReference type="OrthoDB" id="964913at2"/>
<dbReference type="PANTHER" id="PTHR35535:SF2">
    <property type="entry name" value="DUF306 DOMAIN-CONTAINING PROTEIN"/>
    <property type="match status" value="1"/>
</dbReference>
<evidence type="ECO:0000313" key="3">
    <source>
        <dbReference type="Proteomes" id="UP000431684"/>
    </source>
</evidence>
<sequence length="181" mass="18667">MPTKGTAVSERRAFSWKDRDMNTASKSTTSAAAARFLAGTAATALLLSGCASAPVPGEAASQPPLAGTAWQLVSYRAGDAAAAELRPSRPDQYQLQFGADGRLSARIDCNRGSGTWSADGPAGGLALSPLGTTKMLCPPGPLAGRLPADIEAVRSYRIVDGRLHLVLAGGAGVYTWERAQP</sequence>
<protein>
    <submittedName>
        <fullName evidence="2">META domain-containing protein</fullName>
    </submittedName>
</protein>
<evidence type="ECO:0000313" key="2">
    <source>
        <dbReference type="EMBL" id="MUI11740.1"/>
    </source>
</evidence>
<name>A0A6I3XAX5_9BURK</name>
<evidence type="ECO:0000259" key="1">
    <source>
        <dbReference type="Pfam" id="PF03724"/>
    </source>
</evidence>
<gene>
    <name evidence="2" type="ORF">GJV26_04465</name>
</gene>
<reference evidence="2 3" key="1">
    <citation type="submission" date="2019-11" db="EMBL/GenBank/DDBJ databases">
        <title>Draft Genome Sequences of Six Type Strains of the Genus Massilia.</title>
        <authorList>
            <person name="Miess H."/>
            <person name="Frediansyah A."/>
            <person name="Goeker M."/>
            <person name="Gross H."/>
        </authorList>
    </citation>
    <scope>NUCLEOTIDE SEQUENCE [LARGE SCALE GENOMIC DNA]</scope>
    <source>
        <strain evidence="2 3">DSM 17513</strain>
    </source>
</reference>
<dbReference type="Proteomes" id="UP000431684">
    <property type="component" value="Unassembled WGS sequence"/>
</dbReference>
<dbReference type="AlphaFoldDB" id="A0A6I3XAX5"/>
<keyword evidence="3" id="KW-1185">Reference proteome</keyword>
<dbReference type="InterPro" id="IPR038670">
    <property type="entry name" value="HslJ-like_sf"/>
</dbReference>
<dbReference type="PANTHER" id="PTHR35535">
    <property type="entry name" value="HEAT SHOCK PROTEIN HSLJ"/>
    <property type="match status" value="1"/>
</dbReference>
<dbReference type="InterPro" id="IPR005184">
    <property type="entry name" value="DUF306_Meta_HslJ"/>
</dbReference>
<accession>A0A6I3XAX5</accession>
<proteinExistence type="predicted"/>
<dbReference type="Pfam" id="PF03724">
    <property type="entry name" value="META"/>
    <property type="match status" value="1"/>
</dbReference>
<organism evidence="2 3">
    <name type="scientific">Pseudoduganella dura</name>
    <dbReference type="NCBI Taxonomy" id="321982"/>
    <lineage>
        <taxon>Bacteria</taxon>
        <taxon>Pseudomonadati</taxon>
        <taxon>Pseudomonadota</taxon>
        <taxon>Betaproteobacteria</taxon>
        <taxon>Burkholderiales</taxon>
        <taxon>Oxalobacteraceae</taxon>
        <taxon>Telluria group</taxon>
        <taxon>Pseudoduganella</taxon>
    </lineage>
</organism>
<comment type="caution">
    <text evidence="2">The sequence shown here is derived from an EMBL/GenBank/DDBJ whole genome shotgun (WGS) entry which is preliminary data.</text>
</comment>